<evidence type="ECO:0000313" key="4">
    <source>
        <dbReference type="EMBL" id="TRY69009.1"/>
    </source>
</evidence>
<feature type="compositionally biased region" description="Polar residues" evidence="3">
    <location>
        <begin position="636"/>
        <end position="649"/>
    </location>
</feature>
<protein>
    <submittedName>
        <fullName evidence="4">Uncharacterized protein</fullName>
    </submittedName>
</protein>
<dbReference type="SMART" id="SM00248">
    <property type="entry name" value="ANK"/>
    <property type="match status" value="4"/>
</dbReference>
<feature type="compositionally biased region" description="Acidic residues" evidence="3">
    <location>
        <begin position="82"/>
        <end position="100"/>
    </location>
</feature>
<comment type="caution">
    <text evidence="4">The sequence shown here is derived from an EMBL/GenBank/DDBJ whole genome shotgun (WGS) entry which is preliminary data.</text>
</comment>
<evidence type="ECO:0000256" key="3">
    <source>
        <dbReference type="SAM" id="MobiDB-lite"/>
    </source>
</evidence>
<dbReference type="STRING" id="6832.A0A553NUA2"/>
<dbReference type="EMBL" id="VCGU01000010">
    <property type="protein sequence ID" value="TRY69009.1"/>
    <property type="molecule type" value="Genomic_DNA"/>
</dbReference>
<feature type="compositionally biased region" description="Polar residues" evidence="3">
    <location>
        <begin position="155"/>
        <end position="164"/>
    </location>
</feature>
<evidence type="ECO:0000256" key="2">
    <source>
        <dbReference type="ARBA" id="ARBA00023043"/>
    </source>
</evidence>
<keyword evidence="5" id="KW-1185">Reference proteome</keyword>
<feature type="compositionally biased region" description="Low complexity" evidence="3">
    <location>
        <begin position="720"/>
        <end position="733"/>
    </location>
</feature>
<feature type="compositionally biased region" description="Basic and acidic residues" evidence="3">
    <location>
        <begin position="29"/>
        <end position="50"/>
    </location>
</feature>
<reference evidence="4 5" key="1">
    <citation type="journal article" date="2018" name="Nat. Ecol. Evol.">
        <title>Genomic signatures of mitonuclear coevolution across populations of Tigriopus californicus.</title>
        <authorList>
            <person name="Barreto F.S."/>
            <person name="Watson E.T."/>
            <person name="Lima T.G."/>
            <person name="Willett C.S."/>
            <person name="Edmands S."/>
            <person name="Li W."/>
            <person name="Burton R.S."/>
        </authorList>
    </citation>
    <scope>NUCLEOTIDE SEQUENCE [LARGE SCALE GENOMIC DNA]</scope>
    <source>
        <strain evidence="4 5">San Diego</strain>
    </source>
</reference>
<sequence length="768" mass="83518">MPSKQNDMQALGEPEGLAALVDGLQHGLKLHEQDHQECDSGKKVVPRESSETEEEESICPLSGMGGSAHLTGGRRAGLCGPDDSEDENGEEEDDDEEEESIQSLSSGGQIRNPECSPDARKGGDHGLYTSKGPVRRGGVEQRPHQLGPYGRTGPVGSQPTSVSQAHKDKEDDDFDLISIGAFLDEIYPELSLAQSSPTDSPKSLHGSSVIPVMDMLDGAFDSGKSRILIKHDQEPSGFRAIPTTLSFVVDESHRRLGINIPRQAVPFDGMPKNLRNGQKLEICLQLDPRVPKIIKVKVHVEESLDDLGTPNWVIRSQFLRLQPFMGQSGLDILLHGVDSSQIERANNILAGTSDQELLKTHGPNKDTILMILCMQKDSPRTRSEILAVTRKILGSTDPKVRANILATNEIGSNAFECALLRNKPEVARYLAEIFYDLGVDLVQLRDVGKNTVLHVLARRGDDTAPALQTLLELRFHGNRRVFPSNLANLKGELPIHLVARNEKCHLRTIQLLAQDLPTCFTTPSSNGGALPLHYACQYSKDPNLLTALLHFNKDLVNVRRDDGCTPLHLVACRSDQESVADGLVALDEDAQIRMVRTLLEMGADATLKVDGFLPYDLVDERTRVRMLLKTGRRNDSGGSQHHSPTSRSPPNEFFPASRVQQMSPGMMSPSATSGIGSDLSSPYSQHHSPPNSDGYTSSLDQGNRGFYSPMSAGNQGGPGSVSSGSAGQESSGSDSEEGNNNLDAIAEAIYQQFPSIQEIMNADPELNN</sequence>
<dbReference type="InterPro" id="IPR036770">
    <property type="entry name" value="Ankyrin_rpt-contain_sf"/>
</dbReference>
<evidence type="ECO:0000313" key="5">
    <source>
        <dbReference type="Proteomes" id="UP000318571"/>
    </source>
</evidence>
<keyword evidence="1" id="KW-0677">Repeat</keyword>
<dbReference type="Proteomes" id="UP000318571">
    <property type="component" value="Chromosome 1"/>
</dbReference>
<dbReference type="PANTHER" id="PTHR24198:SF165">
    <property type="entry name" value="ANKYRIN REPEAT-CONTAINING PROTEIN-RELATED"/>
    <property type="match status" value="1"/>
</dbReference>
<dbReference type="Gene3D" id="1.25.40.20">
    <property type="entry name" value="Ankyrin repeat-containing domain"/>
    <property type="match status" value="1"/>
</dbReference>
<dbReference type="AlphaFoldDB" id="A0A553NUA2"/>
<feature type="region of interest" description="Disordered" evidence="3">
    <location>
        <begin position="24"/>
        <end position="170"/>
    </location>
</feature>
<keyword evidence="2" id="KW-0040">ANK repeat</keyword>
<dbReference type="OrthoDB" id="71307at2759"/>
<dbReference type="SUPFAM" id="SSF48403">
    <property type="entry name" value="Ankyrin repeat"/>
    <property type="match status" value="1"/>
</dbReference>
<organism evidence="4 5">
    <name type="scientific">Tigriopus californicus</name>
    <name type="common">Marine copepod</name>
    <dbReference type="NCBI Taxonomy" id="6832"/>
    <lineage>
        <taxon>Eukaryota</taxon>
        <taxon>Metazoa</taxon>
        <taxon>Ecdysozoa</taxon>
        <taxon>Arthropoda</taxon>
        <taxon>Crustacea</taxon>
        <taxon>Multicrustacea</taxon>
        <taxon>Hexanauplia</taxon>
        <taxon>Copepoda</taxon>
        <taxon>Harpacticoida</taxon>
        <taxon>Harpacticidae</taxon>
        <taxon>Tigriopus</taxon>
    </lineage>
</organism>
<name>A0A553NUA2_TIGCA</name>
<dbReference type="InterPro" id="IPR002110">
    <property type="entry name" value="Ankyrin_rpt"/>
</dbReference>
<proteinExistence type="predicted"/>
<dbReference type="PANTHER" id="PTHR24198">
    <property type="entry name" value="ANKYRIN REPEAT AND PROTEIN KINASE DOMAIN-CONTAINING PROTEIN"/>
    <property type="match status" value="1"/>
</dbReference>
<evidence type="ECO:0000256" key="1">
    <source>
        <dbReference type="ARBA" id="ARBA00022737"/>
    </source>
</evidence>
<accession>A0A553NUA2</accession>
<feature type="region of interest" description="Disordered" evidence="3">
    <location>
        <begin position="630"/>
        <end position="744"/>
    </location>
</feature>
<feature type="compositionally biased region" description="Polar residues" evidence="3">
    <location>
        <begin position="658"/>
        <end position="701"/>
    </location>
</feature>
<gene>
    <name evidence="4" type="ORF">TCAL_12015</name>
</gene>